<dbReference type="PANTHER" id="PTHR37294">
    <property type="entry name" value="3'-5' EXORIBONUCLEASE YHAM"/>
    <property type="match status" value="1"/>
</dbReference>
<keyword evidence="5" id="KW-1185">Reference proteome</keyword>
<evidence type="ECO:0000313" key="4">
    <source>
        <dbReference type="EMBL" id="CAD7694831.1"/>
    </source>
</evidence>
<feature type="domain" description="HD/PDEase" evidence="2">
    <location>
        <begin position="579"/>
        <end position="726"/>
    </location>
</feature>
<dbReference type="CDD" id="cd00077">
    <property type="entry name" value="HDc"/>
    <property type="match status" value="1"/>
</dbReference>
<dbReference type="OrthoDB" id="10267515at2759"/>
<organism evidence="4 5">
    <name type="scientific">Ostreobium quekettii</name>
    <dbReference type="NCBI Taxonomy" id="121088"/>
    <lineage>
        <taxon>Eukaryota</taxon>
        <taxon>Viridiplantae</taxon>
        <taxon>Chlorophyta</taxon>
        <taxon>core chlorophytes</taxon>
        <taxon>Ulvophyceae</taxon>
        <taxon>TCBD clade</taxon>
        <taxon>Bryopsidales</taxon>
        <taxon>Ostreobineae</taxon>
        <taxon>Ostreobiaceae</taxon>
        <taxon>Ostreobium</taxon>
    </lineage>
</organism>
<sequence>MQNIILEEPYEFVPPIESKFWTWVLRFWLRRYLRKVFSVTSFEVCGAEKLRASIDEGKGVIVAPNHSRLSDPMVLGMLSKEARTQLFAMASWHLFKQNKFERFLIRRMGAFSVYREGNDRTAVNFAIDILVQGRRPLVMFPEGAVSRHCDLVMDLMDGPAFIARQAAKKREKQGKPPVVIHPVAIRYYFDGDVEATIGPDLDALEHRFSWQPQTHLTLTQRLGKLGRAILCAKEIEYLGFAREGDPHERADKLMQEVLDRLEEKWGTAGKEKGVVGRVKALRTVILPDMIAGKVSPEEREARWRDLAECYYLQQLAHYPQGYIGGGADLPERLLETTERMEEDFTDESKYHGPLHCVIKVGDAITVDPVRDRSAAQDPAMTKTHESLQGMLDAMVEQRRAALAQQTELFDKTGESSPITALGELTNGQEADFFALLADRTQLTTKDGKPYWRVTFRDARRDVSFPVWSDAPLFAKCDKEWEVGGFYKLRALYHETSYGPQLDIRLIRPVEETDKADGFDPTMCQPRSRFDFEEMFADLRTMAEEKIAPGPLQTLTLGLLDEHRDELLVWPAASRNHHAFAGGYLEHVRNVATNAVMLAERYAEIYPDMDPPLDVGMVAAGAILHDIGKLRELRNSAVGAEYTASGSLVGHILQGRDMIREAAAAMERDGLDPLDAESLLRLEHIIISHQRLPEWGSPKPPMTLEALIVHYADDTDAKFQMMMTILAETNADAALSSRRNVLGQQVYRGGE</sequence>
<dbReference type="PANTHER" id="PTHR37294:SF1">
    <property type="entry name" value="3'-5' EXORIBONUCLEASE YHAM"/>
    <property type="match status" value="1"/>
</dbReference>
<protein>
    <submittedName>
        <fullName evidence="4">Uncharacterized protein</fullName>
    </submittedName>
</protein>
<dbReference type="SUPFAM" id="SSF109604">
    <property type="entry name" value="HD-domain/PDEase-like"/>
    <property type="match status" value="1"/>
</dbReference>
<dbReference type="InterPro" id="IPR006674">
    <property type="entry name" value="HD_domain"/>
</dbReference>
<comment type="caution">
    <text evidence="4">The sequence shown here is derived from an EMBL/GenBank/DDBJ whole genome shotgun (WGS) entry which is preliminary data.</text>
</comment>
<proteinExistence type="predicted"/>
<dbReference type="Proteomes" id="UP000708148">
    <property type="component" value="Unassembled WGS sequence"/>
</dbReference>
<dbReference type="EMBL" id="CAJHUC010000279">
    <property type="protein sequence ID" value="CAD7694831.1"/>
    <property type="molecule type" value="Genomic_DNA"/>
</dbReference>
<dbReference type="GO" id="GO:0016746">
    <property type="term" value="F:acyltransferase activity"/>
    <property type="evidence" value="ECO:0007669"/>
    <property type="project" value="InterPro"/>
</dbReference>
<dbReference type="SMART" id="SM00563">
    <property type="entry name" value="PlsC"/>
    <property type="match status" value="1"/>
</dbReference>
<accession>A0A8S1IKV3</accession>
<name>A0A8S1IKV3_9CHLO</name>
<dbReference type="GO" id="GO:0031125">
    <property type="term" value="P:rRNA 3'-end processing"/>
    <property type="evidence" value="ECO:0007669"/>
    <property type="project" value="TreeGrafter"/>
</dbReference>
<dbReference type="InterPro" id="IPR003607">
    <property type="entry name" value="HD/PDEase_dom"/>
</dbReference>
<dbReference type="Gene3D" id="1.10.3210.10">
    <property type="entry name" value="Hypothetical protein af1432"/>
    <property type="match status" value="1"/>
</dbReference>
<feature type="domain" description="Phospholipid/glycerol acyltransferase" evidence="3">
    <location>
        <begin position="60"/>
        <end position="188"/>
    </location>
</feature>
<dbReference type="SMART" id="SM00471">
    <property type="entry name" value="HDc"/>
    <property type="match status" value="1"/>
</dbReference>
<dbReference type="Pfam" id="PF01553">
    <property type="entry name" value="Acyltransferase"/>
    <property type="match status" value="1"/>
</dbReference>
<dbReference type="GO" id="GO:0016787">
    <property type="term" value="F:hydrolase activity"/>
    <property type="evidence" value="ECO:0007669"/>
    <property type="project" value="UniProtKB-KW"/>
</dbReference>
<keyword evidence="1" id="KW-0378">Hydrolase</keyword>
<evidence type="ECO:0000313" key="5">
    <source>
        <dbReference type="Proteomes" id="UP000708148"/>
    </source>
</evidence>
<gene>
    <name evidence="4" type="ORF">OSTQU699_LOCUS194</name>
</gene>
<dbReference type="AlphaFoldDB" id="A0A8S1IKV3"/>
<dbReference type="InterPro" id="IPR050798">
    <property type="entry name" value="YhaM_exoribonuc/phosphodiest"/>
</dbReference>
<dbReference type="CDD" id="cd07989">
    <property type="entry name" value="LPLAT_AGPAT-like"/>
    <property type="match status" value="1"/>
</dbReference>
<reference evidence="4" key="1">
    <citation type="submission" date="2020-12" db="EMBL/GenBank/DDBJ databases">
        <authorList>
            <person name="Iha C."/>
        </authorList>
    </citation>
    <scope>NUCLEOTIDE SEQUENCE</scope>
</reference>
<evidence type="ECO:0000256" key="1">
    <source>
        <dbReference type="ARBA" id="ARBA00022801"/>
    </source>
</evidence>
<dbReference type="Pfam" id="PF01966">
    <property type="entry name" value="HD"/>
    <property type="match status" value="1"/>
</dbReference>
<evidence type="ECO:0000259" key="2">
    <source>
        <dbReference type="SMART" id="SM00471"/>
    </source>
</evidence>
<dbReference type="SUPFAM" id="SSF69593">
    <property type="entry name" value="Glycerol-3-phosphate (1)-acyltransferase"/>
    <property type="match status" value="1"/>
</dbReference>
<dbReference type="InterPro" id="IPR002123">
    <property type="entry name" value="Plipid/glycerol_acylTrfase"/>
</dbReference>
<evidence type="ECO:0000259" key="3">
    <source>
        <dbReference type="SMART" id="SM00563"/>
    </source>
</evidence>